<reference evidence="3" key="1">
    <citation type="submission" date="2020-04" db="EMBL/GenBank/DDBJ databases">
        <authorList>
            <person name="Chiriac C."/>
            <person name="Salcher M."/>
            <person name="Ghai R."/>
            <person name="Kavagutti S V."/>
        </authorList>
    </citation>
    <scope>NUCLEOTIDE SEQUENCE</scope>
</reference>
<feature type="region of interest" description="Disordered" evidence="1">
    <location>
        <begin position="1"/>
        <end position="30"/>
    </location>
</feature>
<dbReference type="EMBL" id="LR796353">
    <property type="protein sequence ID" value="CAB4139064.1"/>
    <property type="molecule type" value="Genomic_DNA"/>
</dbReference>
<accession>A0A6J5NN02</accession>
<dbReference type="InterPro" id="IPR021739">
    <property type="entry name" value="SaV-like"/>
</dbReference>
<protein>
    <submittedName>
        <fullName evidence="3">SaV-like</fullName>
    </submittedName>
</protein>
<evidence type="ECO:0000313" key="3">
    <source>
        <dbReference type="EMBL" id="CAB4160789.1"/>
    </source>
</evidence>
<dbReference type="EMBL" id="LR796713">
    <property type="protein sequence ID" value="CAB4160789.1"/>
    <property type="molecule type" value="Genomic_DNA"/>
</dbReference>
<dbReference type="Pfam" id="PF11753">
    <property type="entry name" value="DUF3310"/>
    <property type="match status" value="1"/>
</dbReference>
<proteinExistence type="predicted"/>
<gene>
    <name evidence="2" type="ORF">UFOVP345_16</name>
    <name evidence="3" type="ORF">UFOVP732_15</name>
</gene>
<evidence type="ECO:0000313" key="2">
    <source>
        <dbReference type="EMBL" id="CAB4139064.1"/>
    </source>
</evidence>
<sequence length="89" mass="10167">MDAMSPYPGAQMGPGHIDAQRHDPVNHPAHYTGHPSGVECIQITEHLNFCLGNAMKYLWRAGLKNDAIEDLQKARWYINREIERILRAE</sequence>
<organism evidence="3">
    <name type="scientific">uncultured Caudovirales phage</name>
    <dbReference type="NCBI Taxonomy" id="2100421"/>
    <lineage>
        <taxon>Viruses</taxon>
        <taxon>Duplodnaviria</taxon>
        <taxon>Heunggongvirae</taxon>
        <taxon>Uroviricota</taxon>
        <taxon>Caudoviricetes</taxon>
        <taxon>Peduoviridae</taxon>
        <taxon>Maltschvirus</taxon>
        <taxon>Maltschvirus maltsch</taxon>
    </lineage>
</organism>
<evidence type="ECO:0000256" key="1">
    <source>
        <dbReference type="SAM" id="MobiDB-lite"/>
    </source>
</evidence>
<name>A0A6J5NN02_9CAUD</name>